<dbReference type="Gene3D" id="3.40.30.10">
    <property type="entry name" value="Glutaredoxin"/>
    <property type="match status" value="1"/>
</dbReference>
<evidence type="ECO:0000256" key="3">
    <source>
        <dbReference type="ARBA" id="ARBA00023002"/>
    </source>
</evidence>
<gene>
    <name evidence="4" type="ORF">METZ01_LOCUS333911</name>
</gene>
<evidence type="ECO:0000256" key="2">
    <source>
        <dbReference type="ARBA" id="ARBA00022559"/>
    </source>
</evidence>
<dbReference type="SUPFAM" id="SSF52833">
    <property type="entry name" value="Thioredoxin-like"/>
    <property type="match status" value="1"/>
</dbReference>
<accession>A0A382Q7P7</accession>
<dbReference type="GO" id="GO:0006979">
    <property type="term" value="P:response to oxidative stress"/>
    <property type="evidence" value="ECO:0007669"/>
    <property type="project" value="InterPro"/>
</dbReference>
<dbReference type="GO" id="GO:0004601">
    <property type="term" value="F:peroxidase activity"/>
    <property type="evidence" value="ECO:0007669"/>
    <property type="project" value="UniProtKB-KW"/>
</dbReference>
<dbReference type="PANTHER" id="PTHR11592">
    <property type="entry name" value="GLUTATHIONE PEROXIDASE"/>
    <property type="match status" value="1"/>
</dbReference>
<dbReference type="InterPro" id="IPR029759">
    <property type="entry name" value="GPX_AS"/>
</dbReference>
<organism evidence="4">
    <name type="scientific">marine metagenome</name>
    <dbReference type="NCBI Taxonomy" id="408172"/>
    <lineage>
        <taxon>unclassified sequences</taxon>
        <taxon>metagenomes</taxon>
        <taxon>ecological metagenomes</taxon>
    </lineage>
</organism>
<dbReference type="PIRSF" id="PIRSF000303">
    <property type="entry name" value="Glutathion_perox"/>
    <property type="match status" value="1"/>
</dbReference>
<evidence type="ECO:0000313" key="4">
    <source>
        <dbReference type="EMBL" id="SVC81057.1"/>
    </source>
</evidence>
<sequence length="185" mass="21190">MKKILLSLIIISMFSFMNKSFAQYEKIFFDFNIKSIDGNNLELSNYKNKAILLVNVASNCGFTKQYSDLQQLWEKYEDKGLIVLGVPSNQFGGQEPGSNQEIKKFCEVNFNVNFPMTDKVDVKGTLAHPIFLWAKENYGSSAIPKWNFHKILINKDGKIQDTYSSLTKPTSKKITDEIEKILNIE</sequence>
<dbReference type="PRINTS" id="PR01011">
    <property type="entry name" value="GLUTPROXDASE"/>
</dbReference>
<dbReference type="InterPro" id="IPR036249">
    <property type="entry name" value="Thioredoxin-like_sf"/>
</dbReference>
<dbReference type="AlphaFoldDB" id="A0A382Q7P7"/>
<keyword evidence="3" id="KW-0560">Oxidoreductase</keyword>
<dbReference type="PROSITE" id="PS51355">
    <property type="entry name" value="GLUTATHIONE_PEROXID_3"/>
    <property type="match status" value="1"/>
</dbReference>
<dbReference type="EMBL" id="UINC01112252">
    <property type="protein sequence ID" value="SVC81057.1"/>
    <property type="molecule type" value="Genomic_DNA"/>
</dbReference>
<protein>
    <recommendedName>
        <fullName evidence="5">Glutathione peroxidase</fullName>
    </recommendedName>
</protein>
<dbReference type="PANTHER" id="PTHR11592:SF78">
    <property type="entry name" value="GLUTATHIONE PEROXIDASE"/>
    <property type="match status" value="1"/>
</dbReference>
<proteinExistence type="inferred from homology"/>
<evidence type="ECO:0008006" key="5">
    <source>
        <dbReference type="Google" id="ProtNLM"/>
    </source>
</evidence>
<dbReference type="Pfam" id="PF00255">
    <property type="entry name" value="GSHPx"/>
    <property type="match status" value="1"/>
</dbReference>
<keyword evidence="2" id="KW-0575">Peroxidase</keyword>
<reference evidence="4" key="1">
    <citation type="submission" date="2018-05" db="EMBL/GenBank/DDBJ databases">
        <authorList>
            <person name="Lanie J.A."/>
            <person name="Ng W.-L."/>
            <person name="Kazmierczak K.M."/>
            <person name="Andrzejewski T.M."/>
            <person name="Davidsen T.M."/>
            <person name="Wayne K.J."/>
            <person name="Tettelin H."/>
            <person name="Glass J.I."/>
            <person name="Rusch D."/>
            <person name="Podicherti R."/>
            <person name="Tsui H.-C.T."/>
            <person name="Winkler M.E."/>
        </authorList>
    </citation>
    <scope>NUCLEOTIDE SEQUENCE</scope>
</reference>
<comment type="similarity">
    <text evidence="1">Belongs to the glutathione peroxidase family.</text>
</comment>
<evidence type="ECO:0000256" key="1">
    <source>
        <dbReference type="ARBA" id="ARBA00006926"/>
    </source>
</evidence>
<dbReference type="InterPro" id="IPR000889">
    <property type="entry name" value="Glutathione_peroxidase"/>
</dbReference>
<dbReference type="PROSITE" id="PS00460">
    <property type="entry name" value="GLUTATHIONE_PEROXID_1"/>
    <property type="match status" value="1"/>
</dbReference>
<name>A0A382Q7P7_9ZZZZ</name>
<dbReference type="CDD" id="cd00340">
    <property type="entry name" value="GSH_Peroxidase"/>
    <property type="match status" value="1"/>
</dbReference>